<keyword evidence="5" id="KW-0812">Transmembrane</keyword>
<evidence type="ECO:0000256" key="1">
    <source>
        <dbReference type="ARBA" id="ARBA00022737"/>
    </source>
</evidence>
<accession>D8LEP6</accession>
<dbReference type="Gene3D" id="4.10.470.20">
    <property type="match status" value="2"/>
</dbReference>
<dbReference type="EMBL" id="FN647981">
    <property type="protein sequence ID" value="CBN78609.1"/>
    <property type="molecule type" value="Genomic_DNA"/>
</dbReference>
<dbReference type="AlphaFoldDB" id="D8LEP6"/>
<evidence type="ECO:0000256" key="3">
    <source>
        <dbReference type="ARBA" id="ARBA00023180"/>
    </source>
</evidence>
<evidence type="ECO:0000256" key="4">
    <source>
        <dbReference type="SAM" id="MobiDB-lite"/>
    </source>
</evidence>
<organism evidence="7 8">
    <name type="scientific">Ectocarpus siliculosus</name>
    <name type="common">Brown alga</name>
    <name type="synonym">Conferva siliculosa</name>
    <dbReference type="NCBI Taxonomy" id="2880"/>
    <lineage>
        <taxon>Eukaryota</taxon>
        <taxon>Sar</taxon>
        <taxon>Stramenopiles</taxon>
        <taxon>Ochrophyta</taxon>
        <taxon>PX clade</taxon>
        <taxon>Phaeophyceae</taxon>
        <taxon>Ectocarpales</taxon>
        <taxon>Ectocarpaceae</taxon>
        <taxon>Ectocarpus</taxon>
    </lineage>
</organism>
<keyword evidence="8" id="KW-1185">Reference proteome</keyword>
<feature type="domain" description="LNR" evidence="6">
    <location>
        <begin position="153"/>
        <end position="188"/>
    </location>
</feature>
<keyword evidence="5" id="KW-0472">Membrane</keyword>
<evidence type="ECO:0000259" key="6">
    <source>
        <dbReference type="SMART" id="SM00004"/>
    </source>
</evidence>
<name>D8LEP6_ECTSI</name>
<dbReference type="OrthoDB" id="191722at2759"/>
<gene>
    <name evidence="7" type="ORF">Esi_0137_0052</name>
</gene>
<feature type="domain" description="LNR" evidence="6">
    <location>
        <begin position="230"/>
        <end position="264"/>
    </location>
</feature>
<evidence type="ECO:0000313" key="8">
    <source>
        <dbReference type="Proteomes" id="UP000002630"/>
    </source>
</evidence>
<reference evidence="7 8" key="1">
    <citation type="journal article" date="2010" name="Nature">
        <title>The Ectocarpus genome and the independent evolution of multicellularity in brown algae.</title>
        <authorList>
            <person name="Cock J.M."/>
            <person name="Sterck L."/>
            <person name="Rouze P."/>
            <person name="Scornet D."/>
            <person name="Allen A.E."/>
            <person name="Amoutzias G."/>
            <person name="Anthouard V."/>
            <person name="Artiguenave F."/>
            <person name="Aury J.M."/>
            <person name="Badger J.H."/>
            <person name="Beszteri B."/>
            <person name="Billiau K."/>
            <person name="Bonnet E."/>
            <person name="Bothwell J.H."/>
            <person name="Bowler C."/>
            <person name="Boyen C."/>
            <person name="Brownlee C."/>
            <person name="Carrano C.J."/>
            <person name="Charrier B."/>
            <person name="Cho G.Y."/>
            <person name="Coelho S.M."/>
            <person name="Collen J."/>
            <person name="Corre E."/>
            <person name="Da Silva C."/>
            <person name="Delage L."/>
            <person name="Delaroque N."/>
            <person name="Dittami S.M."/>
            <person name="Doulbeau S."/>
            <person name="Elias M."/>
            <person name="Farnham G."/>
            <person name="Gachon C.M."/>
            <person name="Gschloessl B."/>
            <person name="Heesch S."/>
            <person name="Jabbari K."/>
            <person name="Jubin C."/>
            <person name="Kawai H."/>
            <person name="Kimura K."/>
            <person name="Kloareg B."/>
            <person name="Kupper F.C."/>
            <person name="Lang D."/>
            <person name="Le Bail A."/>
            <person name="Leblanc C."/>
            <person name="Lerouge P."/>
            <person name="Lohr M."/>
            <person name="Lopez P.J."/>
            <person name="Martens C."/>
            <person name="Maumus F."/>
            <person name="Michel G."/>
            <person name="Miranda-Saavedra D."/>
            <person name="Morales J."/>
            <person name="Moreau H."/>
            <person name="Motomura T."/>
            <person name="Nagasato C."/>
            <person name="Napoli C.A."/>
            <person name="Nelson D.R."/>
            <person name="Nyvall-Collen P."/>
            <person name="Peters A.F."/>
            <person name="Pommier C."/>
            <person name="Potin P."/>
            <person name="Poulain J."/>
            <person name="Quesneville H."/>
            <person name="Read B."/>
            <person name="Rensing S.A."/>
            <person name="Ritter A."/>
            <person name="Rousvoal S."/>
            <person name="Samanta M."/>
            <person name="Samson G."/>
            <person name="Schroeder D.C."/>
            <person name="Segurens B."/>
            <person name="Strittmatter M."/>
            <person name="Tonon T."/>
            <person name="Tregear J.W."/>
            <person name="Valentin K."/>
            <person name="von Dassow P."/>
            <person name="Yamagishi T."/>
            <person name="Van de Peer Y."/>
            <person name="Wincker P."/>
        </authorList>
    </citation>
    <scope>NUCLEOTIDE SEQUENCE [LARGE SCALE GENOMIC DNA]</scope>
    <source>
        <strain evidence="8">Ec32 / CCAP1310/4</strain>
    </source>
</reference>
<dbReference type="InParanoid" id="D8LEP6"/>
<keyword evidence="3" id="KW-0325">Glycoprotein</keyword>
<keyword evidence="2" id="KW-1015">Disulfide bond</keyword>
<dbReference type="InterPro" id="IPR000800">
    <property type="entry name" value="Notch_dom"/>
</dbReference>
<feature type="domain" description="LNR" evidence="6">
    <location>
        <begin position="85"/>
        <end position="120"/>
    </location>
</feature>
<feature type="region of interest" description="Disordered" evidence="4">
    <location>
        <begin position="1"/>
        <end position="43"/>
    </location>
</feature>
<evidence type="ECO:0000256" key="5">
    <source>
        <dbReference type="SAM" id="Phobius"/>
    </source>
</evidence>
<evidence type="ECO:0000313" key="7">
    <source>
        <dbReference type="EMBL" id="CBN78609.1"/>
    </source>
</evidence>
<proteinExistence type="predicted"/>
<evidence type="ECO:0000256" key="2">
    <source>
        <dbReference type="ARBA" id="ARBA00023157"/>
    </source>
</evidence>
<keyword evidence="1" id="KW-0677">Repeat</keyword>
<protein>
    <recommendedName>
        <fullName evidence="6">LNR domain-containing protein</fullName>
    </recommendedName>
</protein>
<sequence>MLHTTAHTTPDHNTTHSANITTSYPPPTASTHTSHTTTSERVRYDQLQHARRVIMMMKTSSNRWLGLLGAAVIMWSSASSVVATTSDQFDACDAAQDIGNGRCNMGNNIEECGFDGGDCCECTCEDGEYTCGQYYGYACIDPDATCVDDDAVTVDMMENCYDPSRIGNGACDSLLNNEDCAYDGGDCCECTCDPSRYPWYDSGVGCQTGMYGGFACIDPDAPCVDDDIVTAEMMDLCSTGQIGNGYCDDSNNSPECAYDGGDCCECTCESHDDGYEYYCEPGSFACIDPEAECVDDDDNTAEQYEHCGWVTRIGDGMCDDENNKEECGFDGGDCCDCTCVVPSSAWSDYACQEVYNINSFDCLDTSASCYGEEHLSYELSFSWDDNE</sequence>
<feature type="transmembrane region" description="Helical" evidence="5">
    <location>
        <begin position="64"/>
        <end position="83"/>
    </location>
</feature>
<dbReference type="SMART" id="SM00004">
    <property type="entry name" value="NL"/>
    <property type="match status" value="4"/>
</dbReference>
<feature type="domain" description="LNR" evidence="6">
    <location>
        <begin position="286"/>
        <end position="335"/>
    </location>
</feature>
<dbReference type="EMBL" id="FN649752">
    <property type="protein sequence ID" value="CBN78609.1"/>
    <property type="molecule type" value="Genomic_DNA"/>
</dbReference>
<dbReference type="Proteomes" id="UP000002630">
    <property type="component" value="Linkage Group LG27"/>
</dbReference>
<keyword evidence="5" id="KW-1133">Transmembrane helix</keyword>